<dbReference type="InterPro" id="IPR050204">
    <property type="entry name" value="AraC_XylS_family_regulators"/>
</dbReference>
<keyword evidence="6" id="KW-1185">Reference proteome</keyword>
<dbReference type="Gene3D" id="1.10.10.60">
    <property type="entry name" value="Homeodomain-like"/>
    <property type="match status" value="1"/>
</dbReference>
<dbReference type="GO" id="GO:0043565">
    <property type="term" value="F:sequence-specific DNA binding"/>
    <property type="evidence" value="ECO:0007669"/>
    <property type="project" value="InterPro"/>
</dbReference>
<evidence type="ECO:0000313" key="6">
    <source>
        <dbReference type="Proteomes" id="UP000535437"/>
    </source>
</evidence>
<comment type="caution">
    <text evidence="5">The sequence shown here is derived from an EMBL/GenBank/DDBJ whole genome shotgun (WGS) entry which is preliminary data.</text>
</comment>
<proteinExistence type="predicted"/>
<dbReference type="InterPro" id="IPR032783">
    <property type="entry name" value="AraC_lig"/>
</dbReference>
<dbReference type="InterPro" id="IPR020449">
    <property type="entry name" value="Tscrpt_reg_AraC-type_HTH"/>
</dbReference>
<dbReference type="PROSITE" id="PS01124">
    <property type="entry name" value="HTH_ARAC_FAMILY_2"/>
    <property type="match status" value="1"/>
</dbReference>
<organism evidence="5 6">
    <name type="scientific">Nesterenkonia xinjiangensis</name>
    <dbReference type="NCBI Taxonomy" id="225327"/>
    <lineage>
        <taxon>Bacteria</taxon>
        <taxon>Bacillati</taxon>
        <taxon>Actinomycetota</taxon>
        <taxon>Actinomycetes</taxon>
        <taxon>Micrococcales</taxon>
        <taxon>Micrococcaceae</taxon>
        <taxon>Nesterenkonia</taxon>
    </lineage>
</organism>
<dbReference type="Pfam" id="PF12852">
    <property type="entry name" value="Cupin_6"/>
    <property type="match status" value="1"/>
</dbReference>
<dbReference type="SUPFAM" id="SSF46689">
    <property type="entry name" value="Homeodomain-like"/>
    <property type="match status" value="2"/>
</dbReference>
<name>A0A7Z0GJ51_9MICC</name>
<dbReference type="PRINTS" id="PR00032">
    <property type="entry name" value="HTHARAC"/>
</dbReference>
<dbReference type="RefSeq" id="WP_179540295.1">
    <property type="nucleotide sequence ID" value="NZ_BAAALL010000008.1"/>
</dbReference>
<dbReference type="AlphaFoldDB" id="A0A7Z0GJ51"/>
<evidence type="ECO:0000313" key="5">
    <source>
        <dbReference type="EMBL" id="NYJ76718.1"/>
    </source>
</evidence>
<dbReference type="GO" id="GO:0003700">
    <property type="term" value="F:DNA-binding transcription factor activity"/>
    <property type="evidence" value="ECO:0007669"/>
    <property type="project" value="InterPro"/>
</dbReference>
<dbReference type="SMART" id="SM00342">
    <property type="entry name" value="HTH_ARAC"/>
    <property type="match status" value="1"/>
</dbReference>
<keyword evidence="1" id="KW-0805">Transcription regulation</keyword>
<dbReference type="EMBL" id="JACCFY010000001">
    <property type="protein sequence ID" value="NYJ76718.1"/>
    <property type="molecule type" value="Genomic_DNA"/>
</dbReference>
<keyword evidence="2 5" id="KW-0238">DNA-binding</keyword>
<dbReference type="Pfam" id="PF12833">
    <property type="entry name" value="HTH_18"/>
    <property type="match status" value="1"/>
</dbReference>
<dbReference type="PANTHER" id="PTHR46796">
    <property type="entry name" value="HTH-TYPE TRANSCRIPTIONAL ACTIVATOR RHAS-RELATED"/>
    <property type="match status" value="1"/>
</dbReference>
<evidence type="ECO:0000256" key="2">
    <source>
        <dbReference type="ARBA" id="ARBA00023125"/>
    </source>
</evidence>
<keyword evidence="3" id="KW-0804">Transcription</keyword>
<sequence>MSSDHLSDLLNLVDVRATLSGMMTVDGRWTTRATTCDRLKLIGVVQGRVTLRTDDAVAVNLESGDVAVLYGRSWLELRGGGQTGLIREVAPPVGYAEDLTTDGAPAEVVIGGHVDLDETGQVVLAESLPPVMHLRGASSLAQRVQRSLRFLLEETTGGAAGSTFALRQYSQLLLLEALRSPAPTEDLPPGWLRVISDEQLRPAVAAIHSDPRSRWSLADLARAAHMSRTSFAERFRTAAGLPPRAYLTRWRMMLAQRSLRNLDVPVGVLADQLGYGSESAFSNAFKREVGVSPQNFRVRGRRPTLV</sequence>
<gene>
    <name evidence="5" type="ORF">HNR09_000129</name>
</gene>
<dbReference type="PROSITE" id="PS00041">
    <property type="entry name" value="HTH_ARAC_FAMILY_1"/>
    <property type="match status" value="1"/>
</dbReference>
<feature type="domain" description="HTH araC/xylS-type" evidence="4">
    <location>
        <begin position="201"/>
        <end position="299"/>
    </location>
</feature>
<evidence type="ECO:0000256" key="3">
    <source>
        <dbReference type="ARBA" id="ARBA00023163"/>
    </source>
</evidence>
<reference evidence="5 6" key="1">
    <citation type="submission" date="2020-07" db="EMBL/GenBank/DDBJ databases">
        <title>Sequencing the genomes of 1000 actinobacteria strains.</title>
        <authorList>
            <person name="Klenk H.-P."/>
        </authorList>
    </citation>
    <scope>NUCLEOTIDE SEQUENCE [LARGE SCALE GENOMIC DNA]</scope>
    <source>
        <strain evidence="5 6">DSM 15475</strain>
    </source>
</reference>
<dbReference type="InterPro" id="IPR009057">
    <property type="entry name" value="Homeodomain-like_sf"/>
</dbReference>
<dbReference type="Proteomes" id="UP000535437">
    <property type="component" value="Unassembled WGS sequence"/>
</dbReference>
<protein>
    <submittedName>
        <fullName evidence="5">AraC-like DNA-binding protein</fullName>
    </submittedName>
</protein>
<evidence type="ECO:0000259" key="4">
    <source>
        <dbReference type="PROSITE" id="PS01124"/>
    </source>
</evidence>
<dbReference type="InterPro" id="IPR018062">
    <property type="entry name" value="HTH_AraC-typ_CS"/>
</dbReference>
<evidence type="ECO:0000256" key="1">
    <source>
        <dbReference type="ARBA" id="ARBA00023015"/>
    </source>
</evidence>
<dbReference type="InterPro" id="IPR018060">
    <property type="entry name" value="HTH_AraC"/>
</dbReference>
<dbReference type="PANTHER" id="PTHR46796:SF7">
    <property type="entry name" value="ARAC FAMILY TRANSCRIPTIONAL REGULATOR"/>
    <property type="match status" value="1"/>
</dbReference>
<accession>A0A7Z0GJ51</accession>